<dbReference type="EMBL" id="JAGSOY010000020">
    <property type="protein sequence ID" value="MBU2711497.1"/>
    <property type="molecule type" value="Genomic_DNA"/>
</dbReference>
<dbReference type="InterPro" id="IPR020945">
    <property type="entry name" value="DMSO/NO3_reduct_chaperone"/>
</dbReference>
<evidence type="ECO:0000313" key="3">
    <source>
        <dbReference type="Proteomes" id="UP000690515"/>
    </source>
</evidence>
<dbReference type="InterPro" id="IPR003765">
    <property type="entry name" value="NO3_reductase_chaperone_NarJ"/>
</dbReference>
<dbReference type="NCBIfam" id="TIGR00684">
    <property type="entry name" value="narJ"/>
    <property type="match status" value="1"/>
</dbReference>
<dbReference type="RefSeq" id="WP_215819654.1">
    <property type="nucleotide sequence ID" value="NZ_JAGSOY010000020.1"/>
</dbReference>
<organism evidence="2 3">
    <name type="scientific">Zooshikella harenae</name>
    <dbReference type="NCBI Taxonomy" id="2827238"/>
    <lineage>
        <taxon>Bacteria</taxon>
        <taxon>Pseudomonadati</taxon>
        <taxon>Pseudomonadota</taxon>
        <taxon>Gammaproteobacteria</taxon>
        <taxon>Oceanospirillales</taxon>
        <taxon>Zooshikellaceae</taxon>
        <taxon>Zooshikella</taxon>
    </lineage>
</organism>
<dbReference type="PANTHER" id="PTHR43680:SF2">
    <property type="entry name" value="NITRATE REDUCTASE MOLYBDENUM COFACTOR ASSEMBLY CHAPERONE NARJ"/>
    <property type="match status" value="1"/>
</dbReference>
<evidence type="ECO:0000313" key="2">
    <source>
        <dbReference type="EMBL" id="MBU2711497.1"/>
    </source>
</evidence>
<evidence type="ECO:0000256" key="1">
    <source>
        <dbReference type="ARBA" id="ARBA00023063"/>
    </source>
</evidence>
<gene>
    <name evidence="2" type="primary">narJ</name>
    <name evidence="2" type="ORF">KCG35_10535</name>
</gene>
<dbReference type="Gene3D" id="1.10.4070.10">
    <property type="entry name" value="putative redox-enzyme maturation protein domain"/>
    <property type="match status" value="1"/>
</dbReference>
<dbReference type="InterPro" id="IPR036411">
    <property type="entry name" value="TorD-like_sf"/>
</dbReference>
<dbReference type="PANTHER" id="PTHR43680">
    <property type="entry name" value="NITRATE REDUCTASE MOLYBDENUM COFACTOR ASSEMBLY CHAPERONE"/>
    <property type="match status" value="1"/>
</dbReference>
<dbReference type="Proteomes" id="UP000690515">
    <property type="component" value="Unassembled WGS sequence"/>
</dbReference>
<comment type="caution">
    <text evidence="2">The sequence shown here is derived from an EMBL/GenBank/DDBJ whole genome shotgun (WGS) entry which is preliminary data.</text>
</comment>
<reference evidence="2 3" key="1">
    <citation type="submission" date="2021-04" db="EMBL/GenBank/DDBJ databases">
        <authorList>
            <person name="Pira H."/>
            <person name="Risdian C."/>
            <person name="Wink J."/>
        </authorList>
    </citation>
    <scope>NUCLEOTIDE SEQUENCE [LARGE SCALE GENOMIC DNA]</scope>
    <source>
        <strain evidence="2 3">WH53</strain>
    </source>
</reference>
<keyword evidence="1" id="KW-0534">Nitrate assimilation</keyword>
<name>A0ABS5ZBR6_9GAMM</name>
<sequence>MKNLIILARLLDYPTHDIMNNMDEIYQFIRQDLSLDEKAKQDVLSFLDHYSSYPLLDWQSEYEGLFDRSRSLSLHLFEHTYGESRDRGQAMVNLLDQYHQAGLQLNKQELPDFLPLYLEFVSTQGKQQATEWLHDIAHILSVLAVRLQQRQSQYHLLFKALLTFAQVSVDLTAIQRQIADEAKDDTPEAIDKVWEEEAISFGHQDALSSVANHKQTPHCANTQFRPTEAQRKDHYLAVNWQQETSPISTTSTVHTVEGEQP</sequence>
<accession>A0ABS5ZBR6</accession>
<dbReference type="Gene3D" id="1.20.120.700">
    <property type="entry name" value="nitrate reductase, subunit delta (NarJ)"/>
    <property type="match status" value="1"/>
</dbReference>
<dbReference type="Pfam" id="PF02613">
    <property type="entry name" value="Nitrate_red_del"/>
    <property type="match status" value="1"/>
</dbReference>
<protein>
    <submittedName>
        <fullName evidence="2">Nitrate reductase molybdenum cofactor assembly chaperone</fullName>
    </submittedName>
</protein>
<keyword evidence="3" id="KW-1185">Reference proteome</keyword>
<dbReference type="SUPFAM" id="SSF89155">
    <property type="entry name" value="TorD-like"/>
    <property type="match status" value="1"/>
</dbReference>
<proteinExistence type="predicted"/>